<dbReference type="AlphaFoldDB" id="A0A9P1GQ89"/>
<keyword evidence="5" id="KW-1185">Reference proteome</keyword>
<dbReference type="EMBL" id="CAMXCT010006729">
    <property type="protein sequence ID" value="CAI4019038.1"/>
    <property type="molecule type" value="Genomic_DNA"/>
</dbReference>
<dbReference type="Proteomes" id="UP001152797">
    <property type="component" value="Unassembled WGS sequence"/>
</dbReference>
<organism evidence="3">
    <name type="scientific">Cladocopium goreaui</name>
    <dbReference type="NCBI Taxonomy" id="2562237"/>
    <lineage>
        <taxon>Eukaryota</taxon>
        <taxon>Sar</taxon>
        <taxon>Alveolata</taxon>
        <taxon>Dinophyceae</taxon>
        <taxon>Suessiales</taxon>
        <taxon>Symbiodiniaceae</taxon>
        <taxon>Cladocopium</taxon>
    </lineage>
</organism>
<sequence>MATRLLALATVFLGAQATKKSLRPEEEAFLELDKDHSGKVEYAELEAFGKSKAGVESGAMLTFVLDHEFGVFGSLFMN</sequence>
<protein>
    <recommendedName>
        <fullName evidence="2">EF-hand domain-containing protein</fullName>
    </recommendedName>
</protein>
<evidence type="ECO:0000313" key="3">
    <source>
        <dbReference type="EMBL" id="CAI4019038.1"/>
    </source>
</evidence>
<dbReference type="EMBL" id="CAMXCT020006729">
    <property type="protein sequence ID" value="CAL1172413.1"/>
    <property type="molecule type" value="Genomic_DNA"/>
</dbReference>
<feature type="signal peptide" evidence="1">
    <location>
        <begin position="1"/>
        <end position="17"/>
    </location>
</feature>
<dbReference type="InterPro" id="IPR018247">
    <property type="entry name" value="EF_Hand_1_Ca_BS"/>
</dbReference>
<evidence type="ECO:0000256" key="1">
    <source>
        <dbReference type="SAM" id="SignalP"/>
    </source>
</evidence>
<feature type="domain" description="EF-hand" evidence="2">
    <location>
        <begin position="26"/>
        <end position="55"/>
    </location>
</feature>
<evidence type="ECO:0000313" key="5">
    <source>
        <dbReference type="Proteomes" id="UP001152797"/>
    </source>
</evidence>
<name>A0A9P1GQ89_9DINO</name>
<dbReference type="GO" id="GO:0005509">
    <property type="term" value="F:calcium ion binding"/>
    <property type="evidence" value="ECO:0007669"/>
    <property type="project" value="InterPro"/>
</dbReference>
<evidence type="ECO:0000259" key="2">
    <source>
        <dbReference type="PROSITE" id="PS50222"/>
    </source>
</evidence>
<accession>A0A9P1GQ89</accession>
<dbReference type="PROSITE" id="PS50222">
    <property type="entry name" value="EF_HAND_2"/>
    <property type="match status" value="1"/>
</dbReference>
<gene>
    <name evidence="3" type="ORF">C1SCF055_LOCUS43562</name>
</gene>
<reference evidence="3" key="1">
    <citation type="submission" date="2022-10" db="EMBL/GenBank/DDBJ databases">
        <authorList>
            <person name="Chen Y."/>
            <person name="Dougan E. K."/>
            <person name="Chan C."/>
            <person name="Rhodes N."/>
            <person name="Thang M."/>
        </authorList>
    </citation>
    <scope>NUCLEOTIDE SEQUENCE</scope>
</reference>
<reference evidence="4 5" key="2">
    <citation type="submission" date="2024-05" db="EMBL/GenBank/DDBJ databases">
        <authorList>
            <person name="Chen Y."/>
            <person name="Shah S."/>
            <person name="Dougan E. K."/>
            <person name="Thang M."/>
            <person name="Chan C."/>
        </authorList>
    </citation>
    <scope>NUCLEOTIDE SEQUENCE [LARGE SCALE GENOMIC DNA]</scope>
</reference>
<proteinExistence type="predicted"/>
<feature type="chain" id="PRO_5043273112" description="EF-hand domain-containing protein" evidence="1">
    <location>
        <begin position="18"/>
        <end position="78"/>
    </location>
</feature>
<keyword evidence="1" id="KW-0732">Signal</keyword>
<dbReference type="PROSITE" id="PS00018">
    <property type="entry name" value="EF_HAND_1"/>
    <property type="match status" value="1"/>
</dbReference>
<dbReference type="EMBL" id="CAMXCT030006729">
    <property type="protein sequence ID" value="CAL4806350.1"/>
    <property type="molecule type" value="Genomic_DNA"/>
</dbReference>
<dbReference type="InterPro" id="IPR002048">
    <property type="entry name" value="EF_hand_dom"/>
</dbReference>
<evidence type="ECO:0000313" key="4">
    <source>
        <dbReference type="EMBL" id="CAL4806350.1"/>
    </source>
</evidence>
<comment type="caution">
    <text evidence="3">The sequence shown here is derived from an EMBL/GenBank/DDBJ whole genome shotgun (WGS) entry which is preliminary data.</text>
</comment>